<protein>
    <recommendedName>
        <fullName evidence="1">Anhydro-N-acetylmuramic acid kinase</fullName>
        <ecNumber evidence="1">2.7.1.170</ecNumber>
    </recommendedName>
    <alternativeName>
        <fullName evidence="1">AnhMurNAc kinase</fullName>
    </alternativeName>
</protein>
<proteinExistence type="inferred from homology"/>
<dbReference type="UniPathway" id="UPA00343"/>
<accession>A0A1R4B8N5</accession>
<dbReference type="GO" id="GO:0005524">
    <property type="term" value="F:ATP binding"/>
    <property type="evidence" value="ECO:0007669"/>
    <property type="project" value="UniProtKB-UniRule"/>
</dbReference>
<dbReference type="STRING" id="1918946.VPAL9027_03317"/>
<dbReference type="InterPro" id="IPR005338">
    <property type="entry name" value="Anhydro_N_Ac-Mur_kinase"/>
</dbReference>
<dbReference type="CDD" id="cd24050">
    <property type="entry name" value="ASKHA_NBD_ANMK"/>
    <property type="match status" value="1"/>
</dbReference>
<keyword evidence="1" id="KW-0119">Carbohydrate metabolism</keyword>
<dbReference type="GO" id="GO:0009254">
    <property type="term" value="P:peptidoglycan turnover"/>
    <property type="evidence" value="ECO:0007669"/>
    <property type="project" value="UniProtKB-UniRule"/>
</dbReference>
<dbReference type="Proteomes" id="UP000189475">
    <property type="component" value="Unassembled WGS sequence"/>
</dbReference>
<gene>
    <name evidence="1 2" type="primary">anmK</name>
    <name evidence="2" type="ORF">VPAL9027_03317</name>
</gene>
<comment type="catalytic activity">
    <reaction evidence="1">
        <text>1,6-anhydro-N-acetyl-beta-muramate + ATP + H2O = N-acetyl-D-muramate 6-phosphate + ADP + H(+)</text>
        <dbReference type="Rhea" id="RHEA:24952"/>
        <dbReference type="ChEBI" id="CHEBI:15377"/>
        <dbReference type="ChEBI" id="CHEBI:15378"/>
        <dbReference type="ChEBI" id="CHEBI:30616"/>
        <dbReference type="ChEBI" id="CHEBI:58690"/>
        <dbReference type="ChEBI" id="CHEBI:58722"/>
        <dbReference type="ChEBI" id="CHEBI:456216"/>
        <dbReference type="EC" id="2.7.1.170"/>
    </reaction>
</comment>
<evidence type="ECO:0000256" key="1">
    <source>
        <dbReference type="HAMAP-Rule" id="MF_01270"/>
    </source>
</evidence>
<reference evidence="2 3" key="1">
    <citation type="submission" date="2017-02" db="EMBL/GenBank/DDBJ databases">
        <authorList>
            <person name="Peterson S.W."/>
        </authorList>
    </citation>
    <scope>NUCLEOTIDE SEQUENCE [LARGE SCALE GENOMIC DNA]</scope>
    <source>
        <strain evidence="2 3">CECT 9027</strain>
    </source>
</reference>
<dbReference type="Pfam" id="PF03702">
    <property type="entry name" value="AnmK"/>
    <property type="match status" value="1"/>
</dbReference>
<dbReference type="AlphaFoldDB" id="A0A1R4B8N5"/>
<comment type="function">
    <text evidence="1">Catalyzes the specific phosphorylation of 1,6-anhydro-N-acetylmuramic acid (anhMurNAc) with the simultaneous cleavage of the 1,6-anhydro ring, generating MurNAc-6-P. Is required for the utilization of anhMurNAc either imported from the medium or derived from its own cell wall murein, and thus plays a role in cell wall recycling.</text>
</comment>
<dbReference type="Gene3D" id="3.30.420.40">
    <property type="match status" value="2"/>
</dbReference>
<keyword evidence="1 2" id="KW-0808">Transferase</keyword>
<dbReference type="PANTHER" id="PTHR30605:SF0">
    <property type="entry name" value="ANHYDRO-N-ACETYLMURAMIC ACID KINASE"/>
    <property type="match status" value="1"/>
</dbReference>
<dbReference type="EMBL" id="FUFT01000013">
    <property type="protein sequence ID" value="SJL85282.1"/>
    <property type="molecule type" value="Genomic_DNA"/>
</dbReference>
<dbReference type="GO" id="GO:0016773">
    <property type="term" value="F:phosphotransferase activity, alcohol group as acceptor"/>
    <property type="evidence" value="ECO:0007669"/>
    <property type="project" value="UniProtKB-UniRule"/>
</dbReference>
<feature type="binding site" evidence="1">
    <location>
        <begin position="54"/>
        <end position="61"/>
    </location>
    <ligand>
        <name>ATP</name>
        <dbReference type="ChEBI" id="CHEBI:30616"/>
    </ligand>
</feature>
<dbReference type="UniPathway" id="UPA00544"/>
<dbReference type="PANTHER" id="PTHR30605">
    <property type="entry name" value="ANHYDRO-N-ACETYLMURAMIC ACID KINASE"/>
    <property type="match status" value="1"/>
</dbReference>
<comment type="similarity">
    <text evidence="1">Belongs to the anhydro-N-acetylmuramic acid kinase family.</text>
</comment>
<keyword evidence="1" id="KW-0547">Nucleotide-binding</keyword>
<dbReference type="EC" id="2.7.1.170" evidence="1"/>
<evidence type="ECO:0000313" key="3">
    <source>
        <dbReference type="Proteomes" id="UP000189475"/>
    </source>
</evidence>
<dbReference type="GO" id="GO:0006040">
    <property type="term" value="P:amino sugar metabolic process"/>
    <property type="evidence" value="ECO:0007669"/>
    <property type="project" value="InterPro"/>
</dbReference>
<dbReference type="HAMAP" id="MF_01270">
    <property type="entry name" value="AnhMurNAc_kinase"/>
    <property type="match status" value="1"/>
</dbReference>
<comment type="pathway">
    <text evidence="1">Amino-sugar metabolism; 1,6-anhydro-N-acetylmuramate degradation.</text>
</comment>
<dbReference type="InterPro" id="IPR043129">
    <property type="entry name" value="ATPase_NBD"/>
</dbReference>
<evidence type="ECO:0000313" key="2">
    <source>
        <dbReference type="EMBL" id="SJL85282.1"/>
    </source>
</evidence>
<name>A0A1R4B8N5_9VIBR</name>
<comment type="pathway">
    <text evidence="1">Cell wall biogenesis; peptidoglycan recycling.</text>
</comment>
<sequence length="409" mass="44502">MLVNLIKSNSPPLSGVTIVTIGLFGVYNGKQILGKYDEGLTMSKRAFYIGIMSGTSLDGIDVALVDVQSKRVQLIDALEYPIPQQLRSTLLSIASNQATTIEQIGDADHQLAALYATAVNQLLARTALTSKDIQAIGCHGQTVFHRPNHAHPFTCQLGDANLLAIKTGIKTVADFRRKDMALGGQGAPLVPAFHHFLFGQHDATTVIANIGGIANISVLTPEQTLGYDTGPGNMLMDAWCLAHQGKHYDANAQWAKTGQIIQPLLSKLKHDRYFSLAAPKSTGREYFHLDWLRPLLSPYDDPADVQRTLCELTAQTLAEAVDRHQFGQSPVLYLCGGGAHNPLLVERIQAALPNWHMTTTSQHGVDSDFMEAMAFAWLAQRRLHNLPSNLPSVTGACRFASLGVIYTAD</sequence>
<dbReference type="SUPFAM" id="SSF53067">
    <property type="entry name" value="Actin-like ATPase domain"/>
    <property type="match status" value="1"/>
</dbReference>
<keyword evidence="1 2" id="KW-0418">Kinase</keyword>
<dbReference type="GO" id="GO:0016301">
    <property type="term" value="F:kinase activity"/>
    <property type="evidence" value="ECO:0007669"/>
    <property type="project" value="UniProtKB-KW"/>
</dbReference>
<dbReference type="GO" id="GO:0097175">
    <property type="term" value="P:1,6-anhydro-N-acetyl-beta-muramic acid catabolic process"/>
    <property type="evidence" value="ECO:0007669"/>
    <property type="project" value="UniProtKB-UniRule"/>
</dbReference>
<keyword evidence="3" id="KW-1185">Reference proteome</keyword>
<organism evidence="2 3">
    <name type="scientific">Vibrio palustris</name>
    <dbReference type="NCBI Taxonomy" id="1918946"/>
    <lineage>
        <taxon>Bacteria</taxon>
        <taxon>Pseudomonadati</taxon>
        <taxon>Pseudomonadota</taxon>
        <taxon>Gammaproteobacteria</taxon>
        <taxon>Vibrionales</taxon>
        <taxon>Vibrionaceae</taxon>
        <taxon>Vibrio</taxon>
    </lineage>
</organism>
<keyword evidence="1" id="KW-0067">ATP-binding</keyword>
<dbReference type="NCBIfam" id="NF007139">
    <property type="entry name" value="PRK09585.1-3"/>
    <property type="match status" value="1"/>
</dbReference>